<feature type="compositionally biased region" description="Polar residues" evidence="1">
    <location>
        <begin position="1"/>
        <end position="14"/>
    </location>
</feature>
<gene>
    <name evidence="2" type="ORF">GCM10023329_47590</name>
</gene>
<feature type="region of interest" description="Disordered" evidence="1">
    <location>
        <begin position="52"/>
        <end position="95"/>
    </location>
</feature>
<accession>A0ABP9B4Q6</accession>
<evidence type="ECO:0000256" key="1">
    <source>
        <dbReference type="SAM" id="MobiDB-lite"/>
    </source>
</evidence>
<dbReference type="Proteomes" id="UP001501147">
    <property type="component" value="Unassembled WGS sequence"/>
</dbReference>
<comment type="caution">
    <text evidence="2">The sequence shown here is derived from an EMBL/GenBank/DDBJ whole genome shotgun (WGS) entry which is preliminary data.</text>
</comment>
<protein>
    <submittedName>
        <fullName evidence="2">Uncharacterized protein</fullName>
    </submittedName>
</protein>
<evidence type="ECO:0000313" key="2">
    <source>
        <dbReference type="EMBL" id="GAA4790390.1"/>
    </source>
</evidence>
<dbReference type="EMBL" id="BAABJV010000016">
    <property type="protein sequence ID" value="GAA4790390.1"/>
    <property type="molecule type" value="Genomic_DNA"/>
</dbReference>
<evidence type="ECO:0000313" key="3">
    <source>
        <dbReference type="Proteomes" id="UP001501147"/>
    </source>
</evidence>
<feature type="compositionally biased region" description="Low complexity" evidence="1">
    <location>
        <begin position="67"/>
        <end position="95"/>
    </location>
</feature>
<feature type="region of interest" description="Disordered" evidence="1">
    <location>
        <begin position="1"/>
        <end position="26"/>
    </location>
</feature>
<organism evidence="2 3">
    <name type="scientific">Streptomyces sanyensis</name>
    <dbReference type="NCBI Taxonomy" id="568869"/>
    <lineage>
        <taxon>Bacteria</taxon>
        <taxon>Bacillati</taxon>
        <taxon>Actinomycetota</taxon>
        <taxon>Actinomycetes</taxon>
        <taxon>Kitasatosporales</taxon>
        <taxon>Streptomycetaceae</taxon>
        <taxon>Streptomyces</taxon>
    </lineage>
</organism>
<proteinExistence type="predicted"/>
<name>A0ABP9B4Q6_9ACTN</name>
<keyword evidence="3" id="KW-1185">Reference proteome</keyword>
<sequence length="95" mass="9467">MWQTPQAWIRTTASPGPGSGTMIASTRTGSSLPGAITPFTCCGILGPALPLTVVSPPTMARRPVPRGPYARGRAAGAHGAAAPHPPRTAGRGAAG</sequence>
<reference evidence="3" key="1">
    <citation type="journal article" date="2019" name="Int. J. Syst. Evol. Microbiol.">
        <title>The Global Catalogue of Microorganisms (GCM) 10K type strain sequencing project: providing services to taxonomists for standard genome sequencing and annotation.</title>
        <authorList>
            <consortium name="The Broad Institute Genomics Platform"/>
            <consortium name="The Broad Institute Genome Sequencing Center for Infectious Disease"/>
            <person name="Wu L."/>
            <person name="Ma J."/>
        </authorList>
    </citation>
    <scope>NUCLEOTIDE SEQUENCE [LARGE SCALE GENOMIC DNA]</scope>
    <source>
        <strain evidence="3">JCM 18324</strain>
    </source>
</reference>